<feature type="repeat" description="FG-GAP" evidence="12">
    <location>
        <begin position="378"/>
        <end position="437"/>
    </location>
</feature>
<keyword evidence="7 13" id="KW-1133">Transmembrane helix</keyword>
<dbReference type="Gene3D" id="2.60.40.1530">
    <property type="entry name" value="ntegrin, alpha v. Chain A, domain 4"/>
    <property type="match status" value="1"/>
</dbReference>
<dbReference type="SMART" id="SM00191">
    <property type="entry name" value="Int_alpha"/>
    <property type="match status" value="5"/>
</dbReference>
<dbReference type="KEGG" id="lak:106158252"/>
<dbReference type="GO" id="GO:0033627">
    <property type="term" value="P:cell adhesion mediated by integrin"/>
    <property type="evidence" value="ECO:0007669"/>
    <property type="project" value="TreeGrafter"/>
</dbReference>
<comment type="similarity">
    <text evidence="2 13">Belongs to the integrin alpha chain family.</text>
</comment>
<dbReference type="InParanoid" id="A0A1S3HVP2"/>
<evidence type="ECO:0000313" key="17">
    <source>
        <dbReference type="Proteomes" id="UP000085678"/>
    </source>
</evidence>
<dbReference type="Gene3D" id="1.20.5.930">
    <property type="entry name" value="Bicelle-embedded integrin alpha(iib) transmembrane segment"/>
    <property type="match status" value="1"/>
</dbReference>
<dbReference type="RefSeq" id="XP_013389616.2">
    <property type="nucleotide sequence ID" value="XM_013534162.2"/>
</dbReference>
<dbReference type="PROSITE" id="PS51470">
    <property type="entry name" value="FG_GAP"/>
    <property type="match status" value="3"/>
</dbReference>
<dbReference type="InterPro" id="IPR018184">
    <property type="entry name" value="Integrin_alpha_C_CS"/>
</dbReference>
<evidence type="ECO:0000259" key="14">
    <source>
        <dbReference type="Pfam" id="PF08441"/>
    </source>
</evidence>
<dbReference type="OrthoDB" id="5573735at2759"/>
<dbReference type="PANTHER" id="PTHR23220">
    <property type="entry name" value="INTEGRIN ALPHA"/>
    <property type="match status" value="1"/>
</dbReference>
<evidence type="ECO:0000256" key="2">
    <source>
        <dbReference type="ARBA" id="ARBA00008054"/>
    </source>
</evidence>
<evidence type="ECO:0000259" key="16">
    <source>
        <dbReference type="Pfam" id="PF20806"/>
    </source>
</evidence>
<dbReference type="InterPro" id="IPR013519">
    <property type="entry name" value="Int_alpha_beta-p"/>
</dbReference>
<feature type="domain" description="Integrin alpha first immunoglubulin-like" evidence="14">
    <location>
        <begin position="488"/>
        <end position="641"/>
    </location>
</feature>
<evidence type="ECO:0000256" key="13">
    <source>
        <dbReference type="RuleBase" id="RU003762"/>
    </source>
</evidence>
<evidence type="ECO:0000256" key="1">
    <source>
        <dbReference type="ARBA" id="ARBA00004479"/>
    </source>
</evidence>
<dbReference type="InterPro" id="IPR028994">
    <property type="entry name" value="Integrin_alpha_N"/>
</dbReference>
<keyword evidence="10 13" id="KW-0675">Receptor</keyword>
<evidence type="ECO:0000256" key="4">
    <source>
        <dbReference type="ARBA" id="ARBA00022729"/>
    </source>
</evidence>
<dbReference type="InterPro" id="IPR013517">
    <property type="entry name" value="FG-GAP"/>
</dbReference>
<evidence type="ECO:0000256" key="10">
    <source>
        <dbReference type="ARBA" id="ARBA00023170"/>
    </source>
</evidence>
<dbReference type="InterPro" id="IPR048286">
    <property type="entry name" value="Integrin_alpha_Ig-like_3"/>
</dbReference>
<evidence type="ECO:0000256" key="7">
    <source>
        <dbReference type="ARBA" id="ARBA00022989"/>
    </source>
</evidence>
<keyword evidence="4" id="KW-0732">Signal</keyword>
<feature type="transmembrane region" description="Helical" evidence="13">
    <location>
        <begin position="1062"/>
        <end position="1083"/>
    </location>
</feature>
<dbReference type="PROSITE" id="PS00242">
    <property type="entry name" value="INTEGRIN_ALPHA"/>
    <property type="match status" value="1"/>
</dbReference>
<sequence length="1160" mass="127994">MRLQGTRGRFFSIGINTFQTDMQLQRVPSVKTSGLPVLFLMWCLLFCCCCFNTRVQSFNVDTKNAVIFKGPPRSRFGFSVVLHKNDAGYWVLAGAPNSKSKYQRSVLNPGALYKCEINGTISRGCSQVKLDNKGNRHKTEHPLYYYSRKEEQLLGLALDNQNGPNASVVICAPQWKDQRYRNHYLVNGMCYTINNNLDFSSVKQHHPMTVLSQQITQQGVYYYALGQAGFSAHYMKDGNMLLGAVGMYDWLGGLVHVDKTGRSENFIPDPRVFDNDSYIGYAVSSGKFFPQGNLNYVTGAPRMKLTGKVYIWSNTFRLLLEKEGQQFGSNFGAAVLGVDLTGNGLSDLVVGAPMYSAQAGDEGRVYVYINKDLGVLEQLAEPLSGSNVPGARFGSALAAIGDVNLDGFQDIAVGAPYEDQMRGCVYIYHGHPAGLRRRPAQRIPAADIDRGLRAFGSAIGKGLDVNKDRYKDLIVGSNSADSAVLLYSRPVVMLTSSLTADLDHFHPEMKTCSYRGQEHLCVTLRAGFMYNGHGLPDYLDIKYTIRLDTYQPTPQLYRASFTINGLNAIQQTVLRLRRGVTEYNETDIFIKTSVKDILTPINIVLDAELEETSLKASGCISCPVLDAYKVTTSEKQLHFLHQCGSDNLCHTDLQLQSSVSLPGHESVFLLGSEAPLQVHLHVKNNGEAAYGTEVIISHHPVIEFVKVVGSDKNDVTVTCSPMQSDDYIDTPLYVSLNNSDVNATVQIICDIGNPIPANGDVELVVYLDASKLRFETRQLKIESLVRTGSVEANVSLANNVAIDTIPVKFHVISSLTGASNPEQITYTKQDVKGDKFVEFTQRVDIRNLGPSPLPEAVLEVLVPKATEHGDRLLYLDVVELENDNVMADKGLSCFLPSGQASESGSLATQPTIPGAFTPDFMTLPTVAMPTDETPDEGVEDDIIVVPVSASAGKKWSWSEVDYVAPKLTEHSCRVSGECWNYTCAISNLRAGESVLLTIAASVLFGQLQHYTVSADGFSIVSEVTLKGRHPRLLDVNSLERSVRVSTPVHPSDLAAPEGIKSWVLGVSISVGILLLLILVLILWRCGFFKRKTHEELERLMKEEEEDPWNGSVIEGEEDRVAVYPPADMNNHNHNGTFQYRPVHSDDDYYEQPISVLDTSY</sequence>
<dbReference type="InterPro" id="IPR032695">
    <property type="entry name" value="Integrin_dom_sf"/>
</dbReference>
<keyword evidence="8 13" id="KW-0401">Integrin</keyword>
<dbReference type="InterPro" id="IPR000413">
    <property type="entry name" value="Integrin_alpha"/>
</dbReference>
<dbReference type="PANTHER" id="PTHR23220:SF134">
    <property type="entry name" value="INTEGRIN ALPHA-2 DOMAIN-CONTAINING PROTEIN"/>
    <property type="match status" value="1"/>
</dbReference>
<evidence type="ECO:0000256" key="9">
    <source>
        <dbReference type="ARBA" id="ARBA00023136"/>
    </source>
</evidence>
<evidence type="ECO:0000313" key="18">
    <source>
        <dbReference type="RefSeq" id="XP_013389616.2"/>
    </source>
</evidence>
<name>A0A1S3HVP2_LINAN</name>
<dbReference type="AlphaFoldDB" id="A0A1S3HVP2"/>
<evidence type="ECO:0000256" key="3">
    <source>
        <dbReference type="ARBA" id="ARBA00022692"/>
    </source>
</evidence>
<proteinExistence type="inferred from homology"/>
<keyword evidence="17" id="KW-1185">Reference proteome</keyword>
<feature type="repeat" description="FG-GAP" evidence="12">
    <location>
        <begin position="62"/>
        <end position="124"/>
    </location>
</feature>
<evidence type="ECO:0000256" key="12">
    <source>
        <dbReference type="PROSITE-ProRule" id="PRU00803"/>
    </source>
</evidence>
<feature type="domain" description="Integrin alpha third immunoglobulin-like" evidence="16">
    <location>
        <begin position="814"/>
        <end position="882"/>
    </location>
</feature>
<evidence type="ECO:0000256" key="6">
    <source>
        <dbReference type="ARBA" id="ARBA00022889"/>
    </source>
</evidence>
<dbReference type="Pfam" id="PF01839">
    <property type="entry name" value="FG-GAP"/>
    <property type="match status" value="2"/>
</dbReference>
<dbReference type="STRING" id="7574.A0A1S3HVP2"/>
<dbReference type="GO" id="GO:0005178">
    <property type="term" value="F:integrin binding"/>
    <property type="evidence" value="ECO:0007669"/>
    <property type="project" value="TreeGrafter"/>
</dbReference>
<dbReference type="Gene3D" id="2.130.10.130">
    <property type="entry name" value="Integrin alpha, N-terminal"/>
    <property type="match status" value="1"/>
</dbReference>
<dbReference type="Pfam" id="PF20805">
    <property type="entry name" value="Integrin_A_Ig_2"/>
    <property type="match status" value="1"/>
</dbReference>
<dbReference type="GO" id="GO:0007160">
    <property type="term" value="P:cell-matrix adhesion"/>
    <property type="evidence" value="ECO:0007669"/>
    <property type="project" value="TreeGrafter"/>
</dbReference>
<dbReference type="Proteomes" id="UP000085678">
    <property type="component" value="Unplaced"/>
</dbReference>
<keyword evidence="6 13" id="KW-0130">Cell adhesion</keyword>
<keyword evidence="5" id="KW-0677">Repeat</keyword>
<dbReference type="GO" id="GO:0007229">
    <property type="term" value="P:integrin-mediated signaling pathway"/>
    <property type="evidence" value="ECO:0007669"/>
    <property type="project" value="UniProtKB-KW"/>
</dbReference>
<feature type="domain" description="Integrin alpha second immunoglobulin-like" evidence="15">
    <location>
        <begin position="643"/>
        <end position="793"/>
    </location>
</feature>
<keyword evidence="9 13" id="KW-0472">Membrane</keyword>
<dbReference type="GO" id="GO:0009897">
    <property type="term" value="C:external side of plasma membrane"/>
    <property type="evidence" value="ECO:0007669"/>
    <property type="project" value="TreeGrafter"/>
</dbReference>
<dbReference type="PRINTS" id="PR01185">
    <property type="entry name" value="INTEGRINA"/>
</dbReference>
<evidence type="ECO:0000256" key="11">
    <source>
        <dbReference type="ARBA" id="ARBA00023180"/>
    </source>
</evidence>
<evidence type="ECO:0000256" key="5">
    <source>
        <dbReference type="ARBA" id="ARBA00022737"/>
    </source>
</evidence>
<dbReference type="Gene3D" id="2.60.40.1460">
    <property type="entry name" value="Integrin domains. Chain A, domain 2"/>
    <property type="match status" value="1"/>
</dbReference>
<dbReference type="SUPFAM" id="SSF69179">
    <property type="entry name" value="Integrin domains"/>
    <property type="match status" value="3"/>
</dbReference>
<dbReference type="Pfam" id="PF20806">
    <property type="entry name" value="Integrin_A_Ig_3"/>
    <property type="match status" value="1"/>
</dbReference>
<evidence type="ECO:0000256" key="8">
    <source>
        <dbReference type="ARBA" id="ARBA00023037"/>
    </source>
</evidence>
<dbReference type="GO" id="GO:0098609">
    <property type="term" value="P:cell-cell adhesion"/>
    <property type="evidence" value="ECO:0007669"/>
    <property type="project" value="TreeGrafter"/>
</dbReference>
<dbReference type="SUPFAM" id="SSF69318">
    <property type="entry name" value="Integrin alpha N-terminal domain"/>
    <property type="match status" value="1"/>
</dbReference>
<comment type="subcellular location">
    <subcellularLocation>
        <location evidence="1 13">Membrane</location>
        <topology evidence="1 13">Single-pass type I membrane protein</topology>
    </subcellularLocation>
</comment>
<dbReference type="GeneID" id="106158252"/>
<accession>A0A1S3HVP2</accession>
<dbReference type="InterPro" id="IPR013649">
    <property type="entry name" value="Integrin_alpha_Ig-like_1"/>
</dbReference>
<dbReference type="InterPro" id="IPR048285">
    <property type="entry name" value="Integrin_alpha_Ig-like_2"/>
</dbReference>
<feature type="repeat" description="FG-GAP" evidence="12">
    <location>
        <begin position="317"/>
        <end position="377"/>
    </location>
</feature>
<dbReference type="Gene3D" id="2.60.40.1510">
    <property type="entry name" value="ntegrin, alpha v. Chain A, domain 3"/>
    <property type="match status" value="1"/>
</dbReference>
<organism evidence="17 18">
    <name type="scientific">Lingula anatina</name>
    <name type="common">Brachiopod</name>
    <name type="synonym">Lingula unguis</name>
    <dbReference type="NCBI Taxonomy" id="7574"/>
    <lineage>
        <taxon>Eukaryota</taxon>
        <taxon>Metazoa</taxon>
        <taxon>Spiralia</taxon>
        <taxon>Lophotrochozoa</taxon>
        <taxon>Brachiopoda</taxon>
        <taxon>Linguliformea</taxon>
        <taxon>Lingulata</taxon>
        <taxon>Lingulida</taxon>
        <taxon>Linguloidea</taxon>
        <taxon>Lingulidae</taxon>
        <taxon>Lingula</taxon>
    </lineage>
</organism>
<evidence type="ECO:0000259" key="15">
    <source>
        <dbReference type="Pfam" id="PF20805"/>
    </source>
</evidence>
<keyword evidence="11" id="KW-0325">Glycoprotein</keyword>
<protein>
    <submittedName>
        <fullName evidence="18">Integrin alpha-4</fullName>
    </submittedName>
</protein>
<reference evidence="18" key="1">
    <citation type="submission" date="2025-08" db="UniProtKB">
        <authorList>
            <consortium name="RefSeq"/>
        </authorList>
    </citation>
    <scope>IDENTIFICATION</scope>
    <source>
        <tissue evidence="18">Gonads</tissue>
    </source>
</reference>
<keyword evidence="3 13" id="KW-0812">Transmembrane</keyword>
<gene>
    <name evidence="18" type="primary">LOC106158252</name>
</gene>
<dbReference type="Pfam" id="PF08441">
    <property type="entry name" value="Integrin_A_Ig_1"/>
    <property type="match status" value="1"/>
</dbReference>
<dbReference type="GO" id="GO:0008305">
    <property type="term" value="C:integrin complex"/>
    <property type="evidence" value="ECO:0007669"/>
    <property type="project" value="InterPro"/>
</dbReference>